<feature type="domain" description="H15" evidence="10">
    <location>
        <begin position="17"/>
        <end position="92"/>
    </location>
</feature>
<dbReference type="PANTHER" id="PTHR11467">
    <property type="entry name" value="HISTONE H1"/>
    <property type="match status" value="1"/>
</dbReference>
<dbReference type="SMART" id="SM00526">
    <property type="entry name" value="H15"/>
    <property type="match status" value="1"/>
</dbReference>
<evidence type="ECO:0000313" key="12">
    <source>
        <dbReference type="Proteomes" id="UP000177622"/>
    </source>
</evidence>
<dbReference type="GeneID" id="34575077"/>
<dbReference type="CDD" id="cd00073">
    <property type="entry name" value="H15"/>
    <property type="match status" value="1"/>
</dbReference>
<comment type="function">
    <text evidence="7">Could act as an H1-type linker histone.</text>
</comment>
<dbReference type="STRING" id="1835702.A0A1F5LMW6"/>
<keyword evidence="4 8" id="KW-0158">Chromosome</keyword>
<dbReference type="FunFam" id="1.10.10.10:FF:000383">
    <property type="entry name" value="Histone H1"/>
    <property type="match status" value="1"/>
</dbReference>
<dbReference type="AlphaFoldDB" id="A0A1F5LMW6"/>
<comment type="caution">
    <text evidence="11">The sequence shown here is derived from an EMBL/GenBank/DDBJ whole genome shotgun (WGS) entry which is preliminary data.</text>
</comment>
<dbReference type="OrthoDB" id="1110759at2759"/>
<dbReference type="Gene3D" id="1.10.10.10">
    <property type="entry name" value="Winged helix-like DNA-binding domain superfamily/Winged helix DNA-binding domain"/>
    <property type="match status" value="1"/>
</dbReference>
<dbReference type="EMBL" id="LXJU01000006">
    <property type="protein sequence ID" value="OGE54554.1"/>
    <property type="molecule type" value="Genomic_DNA"/>
</dbReference>
<dbReference type="PANTHER" id="PTHR11467:SF36">
    <property type="entry name" value="HISTONE 24-RELATED"/>
    <property type="match status" value="1"/>
</dbReference>
<comment type="similarity">
    <text evidence="8">Belongs to the histone H1/H5 family.</text>
</comment>
<dbReference type="Proteomes" id="UP000177622">
    <property type="component" value="Unassembled WGS sequence"/>
</dbReference>
<comment type="subcellular location">
    <subcellularLocation>
        <location evidence="2">Chromosome</location>
    </subcellularLocation>
    <subcellularLocation>
        <location evidence="1 8">Nucleus</location>
    </subcellularLocation>
</comment>
<keyword evidence="12" id="KW-1185">Reference proteome</keyword>
<protein>
    <recommendedName>
        <fullName evidence="3">Histone H1</fullName>
    </recommendedName>
</protein>
<dbReference type="InterPro" id="IPR036390">
    <property type="entry name" value="WH_DNA-bd_sf"/>
</dbReference>
<proteinExistence type="inferred from homology"/>
<evidence type="ECO:0000313" key="11">
    <source>
        <dbReference type="EMBL" id="OGE54554.1"/>
    </source>
</evidence>
<evidence type="ECO:0000256" key="6">
    <source>
        <dbReference type="ARBA" id="ARBA00023242"/>
    </source>
</evidence>
<evidence type="ECO:0000256" key="1">
    <source>
        <dbReference type="ARBA" id="ARBA00004123"/>
    </source>
</evidence>
<evidence type="ECO:0000256" key="4">
    <source>
        <dbReference type="ARBA" id="ARBA00022454"/>
    </source>
</evidence>
<keyword evidence="6 8" id="KW-0539">Nucleus</keyword>
<keyword evidence="5 8" id="KW-0238">DNA-binding</keyword>
<dbReference type="InterPro" id="IPR005818">
    <property type="entry name" value="Histone_H1/H5_H15"/>
</dbReference>
<feature type="compositionally biased region" description="Basic residues" evidence="9">
    <location>
        <begin position="126"/>
        <end position="136"/>
    </location>
</feature>
<evidence type="ECO:0000259" key="10">
    <source>
        <dbReference type="PROSITE" id="PS51504"/>
    </source>
</evidence>
<dbReference type="GO" id="GO:0031492">
    <property type="term" value="F:nucleosomal DNA binding"/>
    <property type="evidence" value="ECO:0007669"/>
    <property type="project" value="TreeGrafter"/>
</dbReference>
<feature type="compositionally biased region" description="Low complexity" evidence="9">
    <location>
        <begin position="98"/>
        <end position="125"/>
    </location>
</feature>
<accession>A0A1F5LMW6</accession>
<dbReference type="InterPro" id="IPR005819">
    <property type="entry name" value="H1/H5"/>
</dbReference>
<reference evidence="11 12" key="1">
    <citation type="journal article" date="2016" name="Sci. Rep.">
        <title>Penicillium arizonense, a new, genome sequenced fungal species, reveals a high chemical diversity in secreted metabolites.</title>
        <authorList>
            <person name="Grijseels S."/>
            <person name="Nielsen J.C."/>
            <person name="Randelovic M."/>
            <person name="Nielsen J."/>
            <person name="Nielsen K.F."/>
            <person name="Workman M."/>
            <person name="Frisvad J.C."/>
        </authorList>
    </citation>
    <scope>NUCLEOTIDE SEQUENCE [LARGE SCALE GENOMIC DNA]</scope>
    <source>
        <strain evidence="11 12">CBS 141311</strain>
    </source>
</reference>
<dbReference type="GO" id="GO:0030261">
    <property type="term" value="P:chromosome condensation"/>
    <property type="evidence" value="ECO:0007669"/>
    <property type="project" value="TreeGrafter"/>
</dbReference>
<feature type="region of interest" description="Disordered" evidence="9">
    <location>
        <begin position="1"/>
        <end position="20"/>
    </location>
</feature>
<evidence type="ECO:0000256" key="2">
    <source>
        <dbReference type="ARBA" id="ARBA00004286"/>
    </source>
</evidence>
<dbReference type="GO" id="GO:0003690">
    <property type="term" value="F:double-stranded DNA binding"/>
    <property type="evidence" value="ECO:0007669"/>
    <property type="project" value="TreeGrafter"/>
</dbReference>
<dbReference type="GO" id="GO:0045910">
    <property type="term" value="P:negative regulation of DNA recombination"/>
    <property type="evidence" value="ECO:0007669"/>
    <property type="project" value="TreeGrafter"/>
</dbReference>
<evidence type="ECO:0000256" key="3">
    <source>
        <dbReference type="ARBA" id="ARBA00020833"/>
    </source>
</evidence>
<organism evidence="11 12">
    <name type="scientific">Penicillium arizonense</name>
    <dbReference type="NCBI Taxonomy" id="1835702"/>
    <lineage>
        <taxon>Eukaryota</taxon>
        <taxon>Fungi</taxon>
        <taxon>Dikarya</taxon>
        <taxon>Ascomycota</taxon>
        <taxon>Pezizomycotina</taxon>
        <taxon>Eurotiomycetes</taxon>
        <taxon>Eurotiomycetidae</taxon>
        <taxon>Eurotiales</taxon>
        <taxon>Aspergillaceae</taxon>
        <taxon>Penicillium</taxon>
    </lineage>
</organism>
<feature type="region of interest" description="Disordered" evidence="9">
    <location>
        <begin position="74"/>
        <end position="217"/>
    </location>
</feature>
<evidence type="ECO:0000256" key="9">
    <source>
        <dbReference type="SAM" id="MobiDB-lite"/>
    </source>
</evidence>
<dbReference type="PROSITE" id="PS51504">
    <property type="entry name" value="H15"/>
    <property type="match status" value="1"/>
</dbReference>
<sequence>MPPKKSTGASKKAAPAVHTSYRDMIKDAIVNLKERNGSSRQAIKKYVSANNDIHVMSPGIFDAQFNKAIKGGVEKGEFTQPKGPSGPVKLAKKEPGVKAPAKPAAKPATKPAAKPAAKTTKATKATTKKAAPKKAAKTAGNKKTTTKATTKKTATKAAAKPKANSGKARKTPVSAPAIVEQPKVLGKTKSGRVTKTTAPPPPARTGRAAPKKRVAKK</sequence>
<dbReference type="GO" id="GO:0006334">
    <property type="term" value="P:nucleosome assembly"/>
    <property type="evidence" value="ECO:0007669"/>
    <property type="project" value="InterPro"/>
</dbReference>
<gene>
    <name evidence="11" type="ORF">PENARI_c006G05562</name>
</gene>
<dbReference type="RefSeq" id="XP_022489989.1">
    <property type="nucleotide sequence ID" value="XM_022630343.1"/>
</dbReference>
<dbReference type="GO" id="GO:0005634">
    <property type="term" value="C:nucleus"/>
    <property type="evidence" value="ECO:0007669"/>
    <property type="project" value="UniProtKB-SubCell"/>
</dbReference>
<evidence type="ECO:0000256" key="8">
    <source>
        <dbReference type="RuleBase" id="RU003894"/>
    </source>
</evidence>
<dbReference type="InterPro" id="IPR036388">
    <property type="entry name" value="WH-like_DNA-bd_sf"/>
</dbReference>
<dbReference type="GO" id="GO:0030527">
    <property type="term" value="F:structural constituent of chromatin"/>
    <property type="evidence" value="ECO:0007669"/>
    <property type="project" value="InterPro"/>
</dbReference>
<evidence type="ECO:0000256" key="7">
    <source>
        <dbReference type="ARBA" id="ARBA00055135"/>
    </source>
</evidence>
<dbReference type="GO" id="GO:0000786">
    <property type="term" value="C:nucleosome"/>
    <property type="evidence" value="ECO:0007669"/>
    <property type="project" value="InterPro"/>
</dbReference>
<name>A0A1F5LMW6_PENAI</name>
<evidence type="ECO:0000256" key="5">
    <source>
        <dbReference type="ARBA" id="ARBA00023125"/>
    </source>
</evidence>
<dbReference type="SUPFAM" id="SSF46785">
    <property type="entry name" value="Winged helix' DNA-binding domain"/>
    <property type="match status" value="1"/>
</dbReference>
<dbReference type="Pfam" id="PF00538">
    <property type="entry name" value="Linker_histone"/>
    <property type="match status" value="1"/>
</dbReference>
<dbReference type="PRINTS" id="PR00624">
    <property type="entry name" value="HISTONEH5"/>
</dbReference>
<feature type="compositionally biased region" description="Low complexity" evidence="9">
    <location>
        <begin position="137"/>
        <end position="148"/>
    </location>
</feature>